<feature type="domain" description="DUF1330" evidence="1">
    <location>
        <begin position="14"/>
        <end position="100"/>
    </location>
</feature>
<sequence length="100" mass="11273">MTALAIFEVSQIENPTIEQIKDYEIYRSLVPDLIKEHNGKYLIRGGNAQSLEGVLPAARWHVIEFESVDAVNKFWQSDEYQRIKGLRAGVVSVRAVIVSG</sequence>
<accession>A0A6J6AWX7</accession>
<organism evidence="2">
    <name type="scientific">freshwater metagenome</name>
    <dbReference type="NCBI Taxonomy" id="449393"/>
    <lineage>
        <taxon>unclassified sequences</taxon>
        <taxon>metagenomes</taxon>
        <taxon>ecological metagenomes</taxon>
    </lineage>
</organism>
<gene>
    <name evidence="2" type="ORF">UFOPK1353_00284</name>
</gene>
<proteinExistence type="predicted"/>
<dbReference type="PANTHER" id="PTHR41521">
    <property type="match status" value="1"/>
</dbReference>
<dbReference type="InterPro" id="IPR011008">
    <property type="entry name" value="Dimeric_a/b-barrel"/>
</dbReference>
<dbReference type="SUPFAM" id="SSF54909">
    <property type="entry name" value="Dimeric alpha+beta barrel"/>
    <property type="match status" value="1"/>
</dbReference>
<evidence type="ECO:0000259" key="1">
    <source>
        <dbReference type="Pfam" id="PF07045"/>
    </source>
</evidence>
<dbReference type="EMBL" id="CAEZSE010000028">
    <property type="protein sequence ID" value="CAB4531201.1"/>
    <property type="molecule type" value="Genomic_DNA"/>
</dbReference>
<name>A0A6J6AWX7_9ZZZZ</name>
<dbReference type="InterPro" id="IPR010753">
    <property type="entry name" value="DUF1330"/>
</dbReference>
<dbReference type="Pfam" id="PF07045">
    <property type="entry name" value="DUF1330"/>
    <property type="match status" value="1"/>
</dbReference>
<reference evidence="2" key="1">
    <citation type="submission" date="2020-05" db="EMBL/GenBank/DDBJ databases">
        <authorList>
            <person name="Chiriac C."/>
            <person name="Salcher M."/>
            <person name="Ghai R."/>
            <person name="Kavagutti S V."/>
        </authorList>
    </citation>
    <scope>NUCLEOTIDE SEQUENCE</scope>
</reference>
<dbReference type="Gene3D" id="3.30.70.100">
    <property type="match status" value="1"/>
</dbReference>
<protein>
    <submittedName>
        <fullName evidence="2">Unannotated protein</fullName>
    </submittedName>
</protein>
<evidence type="ECO:0000313" key="2">
    <source>
        <dbReference type="EMBL" id="CAB4531201.1"/>
    </source>
</evidence>
<dbReference type="PANTHER" id="PTHR41521:SF4">
    <property type="entry name" value="BLR0684 PROTEIN"/>
    <property type="match status" value="1"/>
</dbReference>
<dbReference type="AlphaFoldDB" id="A0A6J6AWX7"/>